<dbReference type="PROSITE" id="PS51058">
    <property type="entry name" value="ZF_CXXC"/>
    <property type="match status" value="1"/>
</dbReference>
<dbReference type="SMART" id="SM00249">
    <property type="entry name" value="PHD"/>
    <property type="match status" value="1"/>
</dbReference>
<evidence type="ECO:0000313" key="14">
    <source>
        <dbReference type="EMBL" id="CAI8020697.1"/>
    </source>
</evidence>
<feature type="domain" description="CXXC-type" evidence="13">
    <location>
        <begin position="340"/>
        <end position="389"/>
    </location>
</feature>
<feature type="compositionally biased region" description="Low complexity" evidence="12">
    <location>
        <begin position="822"/>
        <end position="832"/>
    </location>
</feature>
<keyword evidence="11" id="KW-0175">Coiled coil</keyword>
<dbReference type="Pfam" id="PF02008">
    <property type="entry name" value="zf-CXXC"/>
    <property type="match status" value="1"/>
</dbReference>
<dbReference type="GO" id="GO:0048188">
    <property type="term" value="C:Set1C/COMPASS complex"/>
    <property type="evidence" value="ECO:0007669"/>
    <property type="project" value="InterPro"/>
</dbReference>
<gene>
    <name evidence="14" type="ORF">GBAR_LOCUS12357</name>
</gene>
<keyword evidence="15" id="KW-1185">Reference proteome</keyword>
<feature type="compositionally biased region" description="Acidic residues" evidence="12">
    <location>
        <begin position="46"/>
        <end position="58"/>
    </location>
</feature>
<evidence type="ECO:0000256" key="1">
    <source>
        <dbReference type="ARBA" id="ARBA00004123"/>
    </source>
</evidence>
<dbReference type="PANTHER" id="PTHR46174">
    <property type="entry name" value="CXXC-TYPE ZINC FINGER PROTEIN 1"/>
    <property type="match status" value="1"/>
</dbReference>
<dbReference type="InterPro" id="IPR022056">
    <property type="entry name" value="CpG-bd_C"/>
</dbReference>
<dbReference type="InterPro" id="IPR001965">
    <property type="entry name" value="Znf_PHD"/>
</dbReference>
<dbReference type="PANTHER" id="PTHR46174:SF1">
    <property type="entry name" value="CXXC-TYPE ZINC FINGER PROTEIN 1"/>
    <property type="match status" value="1"/>
</dbReference>
<evidence type="ECO:0000256" key="11">
    <source>
        <dbReference type="SAM" id="Coils"/>
    </source>
</evidence>
<evidence type="ECO:0000256" key="8">
    <source>
        <dbReference type="ARBA" id="ARBA00023242"/>
    </source>
</evidence>
<feature type="region of interest" description="Disordered" evidence="12">
    <location>
        <begin position="813"/>
        <end position="832"/>
    </location>
</feature>
<dbReference type="InterPro" id="IPR011011">
    <property type="entry name" value="Znf_FYVE_PHD"/>
</dbReference>
<keyword evidence="8" id="KW-0539">Nucleus</keyword>
<keyword evidence="2" id="KW-0479">Metal-binding</keyword>
<protein>
    <recommendedName>
        <fullName evidence="9">CXXC-type zinc finger protein 1</fullName>
    </recommendedName>
</protein>
<evidence type="ECO:0000256" key="2">
    <source>
        <dbReference type="ARBA" id="ARBA00022723"/>
    </source>
</evidence>
<feature type="region of interest" description="Disordered" evidence="12">
    <location>
        <begin position="142"/>
        <end position="184"/>
    </location>
</feature>
<feature type="coiled-coil region" evidence="11">
    <location>
        <begin position="591"/>
        <end position="621"/>
    </location>
</feature>
<proteinExistence type="predicted"/>
<dbReference type="InterPro" id="IPR002857">
    <property type="entry name" value="Znf_CXXC"/>
</dbReference>
<dbReference type="AlphaFoldDB" id="A0AA35WNP8"/>
<keyword evidence="4" id="KW-0862">Zinc</keyword>
<evidence type="ECO:0000256" key="10">
    <source>
        <dbReference type="PROSITE-ProRule" id="PRU00509"/>
    </source>
</evidence>
<evidence type="ECO:0000256" key="9">
    <source>
        <dbReference type="ARBA" id="ARBA00023828"/>
    </source>
</evidence>
<keyword evidence="6" id="KW-0238">DNA-binding</keyword>
<evidence type="ECO:0000313" key="15">
    <source>
        <dbReference type="Proteomes" id="UP001174909"/>
    </source>
</evidence>
<accession>A0AA35WNP8</accession>
<name>A0AA35WNP8_GEOBA</name>
<comment type="caution">
    <text evidence="14">The sequence shown here is derived from an EMBL/GenBank/DDBJ whole genome shotgun (WGS) entry which is preliminary data.</text>
</comment>
<evidence type="ECO:0000256" key="12">
    <source>
        <dbReference type="SAM" id="MobiDB-lite"/>
    </source>
</evidence>
<feature type="region of interest" description="Disordered" evidence="12">
    <location>
        <begin position="313"/>
        <end position="343"/>
    </location>
</feature>
<organism evidence="14 15">
    <name type="scientific">Geodia barretti</name>
    <name type="common">Barrett's horny sponge</name>
    <dbReference type="NCBI Taxonomy" id="519541"/>
    <lineage>
        <taxon>Eukaryota</taxon>
        <taxon>Metazoa</taxon>
        <taxon>Porifera</taxon>
        <taxon>Demospongiae</taxon>
        <taxon>Heteroscleromorpha</taxon>
        <taxon>Tetractinellida</taxon>
        <taxon>Astrophorina</taxon>
        <taxon>Geodiidae</taxon>
        <taxon>Geodia</taxon>
    </lineage>
</organism>
<evidence type="ECO:0000259" key="13">
    <source>
        <dbReference type="PROSITE" id="PS51058"/>
    </source>
</evidence>
<sequence>MLAVVCRTLGPHSNRKFSVLVFAAMEEEAEDSKPVRKMVEYYIDSTSDEESSEEDDGTEATLTAEEGPESVTVRDEEGVVVEKELECGEGEREDAEKIGGDIPPFGDFGGGLEDLGMGESEGFHLYERDEQELIEVDMEDLSSPVGSLSPSWAEPGKDATAVESVGEPLKKKEKKEDDEEEEKEWKLKIDVDSDGGDSATVSLTCSESFRPVKETLSVTPKARDPKLEDRNTSTALLRPSTHPSAPYCFCQQPALNYFMIQCHKCSGWFHGSCVGITRHQASRVKEFYCSLCIDADPSLVTVFHEKNVAVEDEEEDGYREKEKRGAKSRTSYGESGSKRPTAKKHSRRCGACAACLCEEDCKKCRFCKDMPKYGGLGRMRQKCIKRQCHKLSRILYAEDPLHSKSRKLHEDIAAELKKVGGRVVLSSTSEGEGTYKDAEEASKSVRFAEEDLGSSIAPKTAAKSRHRGKKKPAKRLGGGGGGGGRSGRSVAKGSRGRVRLSASDLEIITQEQPVLRRRGRRGVLLHGSSSDRDLAPVQCLGPGCVYAARPHSKYCSEECGIQLAIRRIKALLPESQKWWEDEDGGNKRTTRALSQFKLQELEKEQKDLKAQLEELDVQTQSIDSHVSSLASATPSGEDEGLEGDDDLTIFCATCGRPTGIKKAVHHMERCFSKMEGVVSFGSLVKSEGTNIFCDKFDPAQQTYCKRLRVLCPEHTKEPKVGPKDVCGCPLDPLFPSKHRTSPKFCRLPKRTCTSHFSWEKVRRAEIDQEKLNLFLKLEDVGDQIRMEEWHIQRRGSLAARLLHYTIDHSRETGRDRRRLRGLQDSGQDNSRD</sequence>
<feature type="compositionally biased region" description="Gly residues" evidence="12">
    <location>
        <begin position="476"/>
        <end position="486"/>
    </location>
</feature>
<evidence type="ECO:0000256" key="7">
    <source>
        <dbReference type="ARBA" id="ARBA00023163"/>
    </source>
</evidence>
<dbReference type="PROSITE" id="PS01359">
    <property type="entry name" value="ZF_PHD_1"/>
    <property type="match status" value="1"/>
</dbReference>
<dbReference type="InterPro" id="IPR037869">
    <property type="entry name" value="Spp1/CFP1"/>
</dbReference>
<keyword evidence="7" id="KW-0804">Transcription</keyword>
<comment type="subcellular location">
    <subcellularLocation>
        <location evidence="1">Nucleus</location>
    </subcellularLocation>
</comment>
<keyword evidence="3 10" id="KW-0863">Zinc-finger</keyword>
<dbReference type="GO" id="GO:0045893">
    <property type="term" value="P:positive regulation of DNA-templated transcription"/>
    <property type="evidence" value="ECO:0007669"/>
    <property type="project" value="TreeGrafter"/>
</dbReference>
<dbReference type="InterPro" id="IPR013083">
    <property type="entry name" value="Znf_RING/FYVE/PHD"/>
</dbReference>
<keyword evidence="5" id="KW-0805">Transcription regulation</keyword>
<dbReference type="InterPro" id="IPR019787">
    <property type="entry name" value="Znf_PHD-finger"/>
</dbReference>
<evidence type="ECO:0000256" key="4">
    <source>
        <dbReference type="ARBA" id="ARBA00022833"/>
    </source>
</evidence>
<dbReference type="GO" id="GO:0003677">
    <property type="term" value="F:DNA binding"/>
    <property type="evidence" value="ECO:0007669"/>
    <property type="project" value="UniProtKB-KW"/>
</dbReference>
<evidence type="ECO:0000256" key="6">
    <source>
        <dbReference type="ARBA" id="ARBA00023125"/>
    </source>
</evidence>
<dbReference type="EMBL" id="CASHTH010001843">
    <property type="protein sequence ID" value="CAI8020697.1"/>
    <property type="molecule type" value="Genomic_DNA"/>
</dbReference>
<feature type="region of interest" description="Disordered" evidence="12">
    <location>
        <begin position="455"/>
        <end position="497"/>
    </location>
</feature>
<dbReference type="Pfam" id="PF12269">
    <property type="entry name" value="CpG_bind_C"/>
    <property type="match status" value="1"/>
</dbReference>
<evidence type="ECO:0000256" key="5">
    <source>
        <dbReference type="ARBA" id="ARBA00023015"/>
    </source>
</evidence>
<dbReference type="Gene3D" id="3.30.40.10">
    <property type="entry name" value="Zinc/RING finger domain, C3HC4 (zinc finger)"/>
    <property type="match status" value="1"/>
</dbReference>
<dbReference type="SUPFAM" id="SSF57903">
    <property type="entry name" value="FYVE/PHD zinc finger"/>
    <property type="match status" value="1"/>
</dbReference>
<dbReference type="Pfam" id="PF00628">
    <property type="entry name" value="PHD"/>
    <property type="match status" value="1"/>
</dbReference>
<dbReference type="GO" id="GO:0008270">
    <property type="term" value="F:zinc ion binding"/>
    <property type="evidence" value="ECO:0007669"/>
    <property type="project" value="UniProtKB-KW"/>
</dbReference>
<evidence type="ECO:0000256" key="3">
    <source>
        <dbReference type="ARBA" id="ARBA00022771"/>
    </source>
</evidence>
<feature type="region of interest" description="Disordered" evidence="12">
    <location>
        <begin position="44"/>
        <end position="75"/>
    </location>
</feature>
<dbReference type="Proteomes" id="UP001174909">
    <property type="component" value="Unassembled WGS sequence"/>
</dbReference>
<dbReference type="InterPro" id="IPR019786">
    <property type="entry name" value="Zinc_finger_PHD-type_CS"/>
</dbReference>
<reference evidence="14" key="1">
    <citation type="submission" date="2023-03" db="EMBL/GenBank/DDBJ databases">
        <authorList>
            <person name="Steffen K."/>
            <person name="Cardenas P."/>
        </authorList>
    </citation>
    <scope>NUCLEOTIDE SEQUENCE</scope>
</reference>
<feature type="compositionally biased region" description="Basic residues" evidence="12">
    <location>
        <begin position="462"/>
        <end position="474"/>
    </location>
</feature>